<sequence>MTKTWIASLQLAKTSSKETSLRGAKWQRSDVAIHVDGGAGRYGLLRCSLNRDCPLIGYFISCRASLAAKDWHKIPQCGCEKHTMLFALARTVLVDYIYDARQD</sequence>
<name>A0A1F6FSY9_9BACT</name>
<proteinExistence type="predicted"/>
<gene>
    <name evidence="1" type="ORF">A2592_01610</name>
</gene>
<organism evidence="1 2">
    <name type="scientific">Candidatus Kaiserbacteria bacterium RIFOXYD1_FULL_42_15</name>
    <dbReference type="NCBI Taxonomy" id="1798532"/>
    <lineage>
        <taxon>Bacteria</taxon>
        <taxon>Candidatus Kaiseribacteriota</taxon>
    </lineage>
</organism>
<evidence type="ECO:0000313" key="2">
    <source>
        <dbReference type="Proteomes" id="UP000179230"/>
    </source>
</evidence>
<comment type="caution">
    <text evidence="1">The sequence shown here is derived from an EMBL/GenBank/DDBJ whole genome shotgun (WGS) entry which is preliminary data.</text>
</comment>
<accession>A0A1F6FSY9</accession>
<dbReference type="Proteomes" id="UP000179230">
    <property type="component" value="Unassembled WGS sequence"/>
</dbReference>
<evidence type="ECO:0000313" key="1">
    <source>
        <dbReference type="EMBL" id="OGG88979.1"/>
    </source>
</evidence>
<dbReference type="EMBL" id="MFMT01000009">
    <property type="protein sequence ID" value="OGG88979.1"/>
    <property type="molecule type" value="Genomic_DNA"/>
</dbReference>
<protein>
    <submittedName>
        <fullName evidence="1">Uncharacterized protein</fullName>
    </submittedName>
</protein>
<dbReference type="AlphaFoldDB" id="A0A1F6FSY9"/>
<reference evidence="1 2" key="1">
    <citation type="journal article" date="2016" name="Nat. Commun.">
        <title>Thousands of microbial genomes shed light on interconnected biogeochemical processes in an aquifer system.</title>
        <authorList>
            <person name="Anantharaman K."/>
            <person name="Brown C.T."/>
            <person name="Hug L.A."/>
            <person name="Sharon I."/>
            <person name="Castelle C.J."/>
            <person name="Probst A.J."/>
            <person name="Thomas B.C."/>
            <person name="Singh A."/>
            <person name="Wilkins M.J."/>
            <person name="Karaoz U."/>
            <person name="Brodie E.L."/>
            <person name="Williams K.H."/>
            <person name="Hubbard S.S."/>
            <person name="Banfield J.F."/>
        </authorList>
    </citation>
    <scope>NUCLEOTIDE SEQUENCE [LARGE SCALE GENOMIC DNA]</scope>
</reference>